<dbReference type="SMART" id="SM00304">
    <property type="entry name" value="HAMP"/>
    <property type="match status" value="1"/>
</dbReference>
<protein>
    <submittedName>
        <fullName evidence="10">Methyl-accepting chemotaxis protein</fullName>
    </submittedName>
</protein>
<sequence length="696" mass="75702">MRLLLKPALFVLNSLKYAYKFILIGILILIPLTVSMYYLVTELNEGYEFAYDERNGVEYNRGLQAVMSTLDEHRRLFVAGEGEQAKVAEALIDQKLAEMDRIDARIGTVLEATADWEGLKAHWADIKSSLANYTPEQVGHEHAFLIEEGAALISHVGDTSKLILDPDLDSYYLMDATVIRLPLLGKQIGDLRDQGKRLSEKTELSREEMTDLTGQAAAIQIAVDSIGAGYTIIEEQNPALKDKLEPAVQQFQSAMDSFIFTLQEGYITYGTVTGTYEQFSEASQAAILATNALYAADAEQLEALIVKRQNHYSDVKRFVISFVVVLALIVFYMFLGFYSSIMRAIGLLLHSSNEVAKGHLNARMPVSTRDEMRNAALSFNHMVSEMRALIGASSQNAEQAAGTSSRLADIARHSSESNALLTASIQETAIGADKQLRSTLDSAKAINEMSIGIGRIAETTGNVLQVSLNSAEQAEEGKHALDRVVSQMGAIQQSVNGTAVSIEQLNGFTQQVGQMAEFIKGLAYKSNILALNASIEAVRAGEHGRGFVVVADETRKLAEMSGSSADGIAELLDRILSASEQSLHSMTQVRQEVQLGSQSVQDAGQTFQLILSSTRSIAGQMQEISAAAQQMAASSEQVSATIQQISDIAQGSANQVGQMSDLSAINLSSMQELSEQANLLKNLSQSLRQQIDKFTS</sequence>
<dbReference type="OrthoDB" id="2489132at2"/>
<evidence type="ECO:0000256" key="6">
    <source>
        <dbReference type="PROSITE-ProRule" id="PRU00284"/>
    </source>
</evidence>
<name>A0A3D9I8N5_9BACL</name>
<dbReference type="InterPro" id="IPR004089">
    <property type="entry name" value="MCPsignal_dom"/>
</dbReference>
<comment type="subcellular location">
    <subcellularLocation>
        <location evidence="1">Cell membrane</location>
    </subcellularLocation>
</comment>
<accession>A0A3D9I8N5</accession>
<dbReference type="Pfam" id="PF00015">
    <property type="entry name" value="MCPsignal"/>
    <property type="match status" value="1"/>
</dbReference>
<gene>
    <name evidence="10" type="ORF">DFP95_10941</name>
</gene>
<evidence type="ECO:0000259" key="8">
    <source>
        <dbReference type="PROSITE" id="PS50111"/>
    </source>
</evidence>
<feature type="domain" description="Methyl-accepting transducer" evidence="8">
    <location>
        <begin position="410"/>
        <end position="646"/>
    </location>
</feature>
<comment type="caution">
    <text evidence="10">The sequence shown here is derived from an EMBL/GenBank/DDBJ whole genome shotgun (WGS) entry which is preliminary data.</text>
</comment>
<evidence type="ECO:0000256" key="4">
    <source>
        <dbReference type="ARBA" id="ARBA00023224"/>
    </source>
</evidence>
<evidence type="ECO:0000259" key="9">
    <source>
        <dbReference type="PROSITE" id="PS50885"/>
    </source>
</evidence>
<evidence type="ECO:0000256" key="5">
    <source>
        <dbReference type="ARBA" id="ARBA00029447"/>
    </source>
</evidence>
<organism evidence="10 11">
    <name type="scientific">Cohnella lupini</name>
    <dbReference type="NCBI Taxonomy" id="1294267"/>
    <lineage>
        <taxon>Bacteria</taxon>
        <taxon>Bacillati</taxon>
        <taxon>Bacillota</taxon>
        <taxon>Bacilli</taxon>
        <taxon>Bacillales</taxon>
        <taxon>Paenibacillaceae</taxon>
        <taxon>Cohnella</taxon>
    </lineage>
</organism>
<dbReference type="Gene3D" id="6.10.340.10">
    <property type="match status" value="1"/>
</dbReference>
<dbReference type="PANTHER" id="PTHR32089">
    <property type="entry name" value="METHYL-ACCEPTING CHEMOTAXIS PROTEIN MCPB"/>
    <property type="match status" value="1"/>
</dbReference>
<dbReference type="RefSeq" id="WP_115993675.1">
    <property type="nucleotide sequence ID" value="NZ_QRDY01000009.1"/>
</dbReference>
<dbReference type="SMART" id="SM00283">
    <property type="entry name" value="MA"/>
    <property type="match status" value="1"/>
</dbReference>
<keyword evidence="7" id="KW-1133">Transmembrane helix</keyword>
<evidence type="ECO:0000256" key="2">
    <source>
        <dbReference type="ARBA" id="ARBA00022475"/>
    </source>
</evidence>
<reference evidence="10 11" key="1">
    <citation type="submission" date="2018-07" db="EMBL/GenBank/DDBJ databases">
        <title>Genomic Encyclopedia of Type Strains, Phase III (KMG-III): the genomes of soil and plant-associated and newly described type strains.</title>
        <authorList>
            <person name="Whitman W."/>
        </authorList>
    </citation>
    <scope>NUCLEOTIDE SEQUENCE [LARGE SCALE GENOMIC DNA]</scope>
    <source>
        <strain evidence="10 11">CECT 8236</strain>
    </source>
</reference>
<keyword evidence="2" id="KW-1003">Cell membrane</keyword>
<evidence type="ECO:0000313" key="10">
    <source>
        <dbReference type="EMBL" id="RED58005.1"/>
    </source>
</evidence>
<feature type="transmembrane region" description="Helical" evidence="7">
    <location>
        <begin position="21"/>
        <end position="40"/>
    </location>
</feature>
<dbReference type="Proteomes" id="UP000256869">
    <property type="component" value="Unassembled WGS sequence"/>
</dbReference>
<evidence type="ECO:0000256" key="1">
    <source>
        <dbReference type="ARBA" id="ARBA00004236"/>
    </source>
</evidence>
<evidence type="ECO:0000256" key="3">
    <source>
        <dbReference type="ARBA" id="ARBA00023136"/>
    </source>
</evidence>
<proteinExistence type="inferred from homology"/>
<dbReference type="Gene3D" id="1.10.287.950">
    <property type="entry name" value="Methyl-accepting chemotaxis protein"/>
    <property type="match status" value="1"/>
</dbReference>
<dbReference type="GO" id="GO:0005886">
    <property type="term" value="C:plasma membrane"/>
    <property type="evidence" value="ECO:0007669"/>
    <property type="project" value="UniProtKB-SubCell"/>
</dbReference>
<keyword evidence="11" id="KW-1185">Reference proteome</keyword>
<dbReference type="EMBL" id="QRDY01000009">
    <property type="protein sequence ID" value="RED58005.1"/>
    <property type="molecule type" value="Genomic_DNA"/>
</dbReference>
<evidence type="ECO:0000256" key="7">
    <source>
        <dbReference type="SAM" id="Phobius"/>
    </source>
</evidence>
<dbReference type="SUPFAM" id="SSF58104">
    <property type="entry name" value="Methyl-accepting chemotaxis protein (MCP) signaling domain"/>
    <property type="match status" value="1"/>
</dbReference>
<evidence type="ECO:0000313" key="11">
    <source>
        <dbReference type="Proteomes" id="UP000256869"/>
    </source>
</evidence>
<dbReference type="CDD" id="cd06225">
    <property type="entry name" value="HAMP"/>
    <property type="match status" value="1"/>
</dbReference>
<keyword evidence="3 7" id="KW-0472">Membrane</keyword>
<dbReference type="PROSITE" id="PS50111">
    <property type="entry name" value="CHEMOTAXIS_TRANSDUC_2"/>
    <property type="match status" value="1"/>
</dbReference>
<comment type="similarity">
    <text evidence="5">Belongs to the methyl-accepting chemotaxis (MCP) protein family.</text>
</comment>
<keyword evidence="4 6" id="KW-0807">Transducer</keyword>
<dbReference type="Pfam" id="PF00672">
    <property type="entry name" value="HAMP"/>
    <property type="match status" value="1"/>
</dbReference>
<feature type="transmembrane region" description="Helical" evidence="7">
    <location>
        <begin position="318"/>
        <end position="338"/>
    </location>
</feature>
<dbReference type="AlphaFoldDB" id="A0A3D9I8N5"/>
<dbReference type="GO" id="GO:0007165">
    <property type="term" value="P:signal transduction"/>
    <property type="evidence" value="ECO:0007669"/>
    <property type="project" value="UniProtKB-KW"/>
</dbReference>
<keyword evidence="7" id="KW-0812">Transmembrane</keyword>
<dbReference type="PROSITE" id="PS50885">
    <property type="entry name" value="HAMP"/>
    <property type="match status" value="1"/>
</dbReference>
<dbReference type="InterPro" id="IPR003660">
    <property type="entry name" value="HAMP_dom"/>
</dbReference>
<dbReference type="PANTHER" id="PTHR32089:SF112">
    <property type="entry name" value="LYSOZYME-LIKE PROTEIN-RELATED"/>
    <property type="match status" value="1"/>
</dbReference>
<feature type="domain" description="HAMP" evidence="9">
    <location>
        <begin position="339"/>
        <end position="391"/>
    </location>
</feature>